<sequence>MYERLLIPVSMIHPSPARERSECQAASGVIRRWVQSSSRNRGHNRATPRGFESVLCSKPTPDEASVASYNVACCYSKLNQSSVDRFKLVLEEALKSGYEDFMRIRTYLDLENIGKSEDFDLLMKQC</sequence>
<comment type="caution">
    <text evidence="1">The sequence shown here is derived from an EMBL/GenBank/DDBJ whole genome shotgun (WGS) entry which is preliminary data.</text>
</comment>
<gene>
    <name evidence="1" type="ORF">HID58_070223</name>
</gene>
<dbReference type="EMBL" id="JAGKQM010000016">
    <property type="protein sequence ID" value="KAH0872861.1"/>
    <property type="molecule type" value="Genomic_DNA"/>
</dbReference>
<evidence type="ECO:0000313" key="1">
    <source>
        <dbReference type="EMBL" id="KAH0872861.1"/>
    </source>
</evidence>
<keyword evidence="2" id="KW-1185">Reference proteome</keyword>
<reference evidence="1 2" key="1">
    <citation type="submission" date="2021-05" db="EMBL/GenBank/DDBJ databases">
        <title>Genome Assembly of Synthetic Allotetraploid Brassica napus Reveals Homoeologous Exchanges between Subgenomes.</title>
        <authorList>
            <person name="Davis J.T."/>
        </authorList>
    </citation>
    <scope>NUCLEOTIDE SEQUENCE [LARGE SCALE GENOMIC DNA]</scope>
    <source>
        <strain evidence="2">cv. Da-Ae</strain>
        <tissue evidence="1">Seedling</tissue>
    </source>
</reference>
<accession>A0ABQ7YY63</accession>
<evidence type="ECO:0000313" key="2">
    <source>
        <dbReference type="Proteomes" id="UP000824890"/>
    </source>
</evidence>
<dbReference type="Proteomes" id="UP000824890">
    <property type="component" value="Unassembled WGS sequence"/>
</dbReference>
<proteinExistence type="predicted"/>
<protein>
    <submittedName>
        <fullName evidence="1">Uncharacterized protein</fullName>
    </submittedName>
</protein>
<name>A0ABQ7YY63_BRANA</name>
<organism evidence="1 2">
    <name type="scientific">Brassica napus</name>
    <name type="common">Rape</name>
    <dbReference type="NCBI Taxonomy" id="3708"/>
    <lineage>
        <taxon>Eukaryota</taxon>
        <taxon>Viridiplantae</taxon>
        <taxon>Streptophyta</taxon>
        <taxon>Embryophyta</taxon>
        <taxon>Tracheophyta</taxon>
        <taxon>Spermatophyta</taxon>
        <taxon>Magnoliopsida</taxon>
        <taxon>eudicotyledons</taxon>
        <taxon>Gunneridae</taxon>
        <taxon>Pentapetalae</taxon>
        <taxon>rosids</taxon>
        <taxon>malvids</taxon>
        <taxon>Brassicales</taxon>
        <taxon>Brassicaceae</taxon>
        <taxon>Brassiceae</taxon>
        <taxon>Brassica</taxon>
    </lineage>
</organism>